<evidence type="ECO:0000313" key="5">
    <source>
        <dbReference type="Proteomes" id="UP000007962"/>
    </source>
</evidence>
<feature type="domain" description="WCX" evidence="3">
    <location>
        <begin position="245"/>
        <end position="317"/>
    </location>
</feature>
<gene>
    <name evidence="4" type="ordered locus">Bcav_2058</name>
</gene>
<dbReference type="InterPro" id="IPR057727">
    <property type="entry name" value="WCX_dom"/>
</dbReference>
<dbReference type="PANTHER" id="PTHR34580:SF1">
    <property type="entry name" value="PROTEIN PAFC"/>
    <property type="match status" value="1"/>
</dbReference>
<organism evidence="4 5">
    <name type="scientific">Beutenbergia cavernae (strain ATCC BAA-8 / DSM 12333 / CCUG 43141 / JCM 11478 / NBRC 16432 / NCIMB 13614 / HKI 0122)</name>
    <dbReference type="NCBI Taxonomy" id="471853"/>
    <lineage>
        <taxon>Bacteria</taxon>
        <taxon>Bacillati</taxon>
        <taxon>Actinomycetota</taxon>
        <taxon>Actinomycetes</taxon>
        <taxon>Micrococcales</taxon>
        <taxon>Beutenbergiaceae</taxon>
        <taxon>Beutenbergia</taxon>
    </lineage>
</organism>
<keyword evidence="5" id="KW-1185">Reference proteome</keyword>
<dbReference type="Proteomes" id="UP000007962">
    <property type="component" value="Chromosome"/>
</dbReference>
<name>C5C6A7_BEUC1</name>
<dbReference type="OrthoDB" id="3268930at2"/>
<dbReference type="InterPro" id="IPR051534">
    <property type="entry name" value="CBASS_pafABC_assoc_protein"/>
</dbReference>
<feature type="domain" description="WYL" evidence="1">
    <location>
        <begin position="152"/>
        <end position="218"/>
    </location>
</feature>
<dbReference type="HOGENOM" id="CLU_041141_2_0_11"/>
<dbReference type="PANTHER" id="PTHR34580">
    <property type="match status" value="1"/>
</dbReference>
<proteinExistence type="predicted"/>
<evidence type="ECO:0008006" key="6">
    <source>
        <dbReference type="Google" id="ProtNLM"/>
    </source>
</evidence>
<reference evidence="4 5" key="1">
    <citation type="journal article" date="2009" name="Stand. Genomic Sci.">
        <title>Complete genome sequence of Beutenbergia cavernae type strain (HKI 0122).</title>
        <authorList>
            <person name="Land M."/>
            <person name="Pukall R."/>
            <person name="Abt B."/>
            <person name="Goker M."/>
            <person name="Rohde M."/>
            <person name="Glavina Del Rio T."/>
            <person name="Tice H."/>
            <person name="Copeland A."/>
            <person name="Cheng J.F."/>
            <person name="Lucas S."/>
            <person name="Chen F."/>
            <person name="Nolan M."/>
            <person name="Bruce D."/>
            <person name="Goodwin L."/>
            <person name="Pitluck S."/>
            <person name="Ivanova N."/>
            <person name="Mavromatis K."/>
            <person name="Ovchinnikova G."/>
            <person name="Pati A."/>
            <person name="Chen A."/>
            <person name="Palaniappan K."/>
            <person name="Hauser L."/>
            <person name="Chang Y.J."/>
            <person name="Jefferies C.C."/>
            <person name="Saunders E."/>
            <person name="Brettin T."/>
            <person name="Detter J.C."/>
            <person name="Han C."/>
            <person name="Chain P."/>
            <person name="Bristow J."/>
            <person name="Eisen J.A."/>
            <person name="Markowitz V."/>
            <person name="Hugenholtz P."/>
            <person name="Kyrpides N.C."/>
            <person name="Klenk H.P."/>
            <person name="Lapidus A."/>
        </authorList>
    </citation>
    <scope>NUCLEOTIDE SEQUENCE [LARGE SCALE GENOMIC DNA]</scope>
    <source>
        <strain evidence="5">ATCC BAA-8 / DSM 12333 / NBRC 16432</strain>
    </source>
</reference>
<evidence type="ECO:0000259" key="1">
    <source>
        <dbReference type="Pfam" id="PF13280"/>
    </source>
</evidence>
<dbReference type="InterPro" id="IPR028349">
    <property type="entry name" value="PafC-like"/>
</dbReference>
<dbReference type="Pfam" id="PF25583">
    <property type="entry name" value="WCX"/>
    <property type="match status" value="1"/>
</dbReference>
<dbReference type="PROSITE" id="PS52050">
    <property type="entry name" value="WYL"/>
    <property type="match status" value="1"/>
</dbReference>
<dbReference type="InterPro" id="IPR043839">
    <property type="entry name" value="PafC_HTH"/>
</dbReference>
<dbReference type="PIRSF" id="PIRSF016838">
    <property type="entry name" value="PafC"/>
    <property type="match status" value="1"/>
</dbReference>
<sequence length="336" mass="35787">MAETATDRLTRLLALITYVEDNPGVPVAQVADHFGVSEAQVLSDVDTLWVSGTPGYLPDDLIDFAVDSYEQNLLTLTESRGMDRPLRLGPTEAVALLVALRALARVPGFAGDDVVASALEKLTSAAGEAASAADAIDVRLGTPNGYAGVQDTLRVLRGALVDGRRVHLRYVSASDAVSERDVDPLQIVSDGDRWFLRAWCHRAGDVRHFRLDRVLAADVLDEPVAAHPEVGEEHGVEPSPSPTDTTVVLELTARSRWVGERFGGDVTDLGDGWIRVSLRVADPAWLAGLVLGLGEDVRRVSPPDVARSIAGRARAALEAYESHGAAVPSGSPDPAE</sequence>
<dbReference type="Pfam" id="PF13280">
    <property type="entry name" value="WYL"/>
    <property type="match status" value="1"/>
</dbReference>
<dbReference type="InterPro" id="IPR026881">
    <property type="entry name" value="WYL_dom"/>
</dbReference>
<accession>C5C6A7</accession>
<dbReference type="EMBL" id="CP001618">
    <property type="protein sequence ID" value="ACQ80313.1"/>
    <property type="molecule type" value="Genomic_DNA"/>
</dbReference>
<dbReference type="eggNOG" id="COG2378">
    <property type="taxonomic scope" value="Bacteria"/>
</dbReference>
<evidence type="ECO:0000259" key="2">
    <source>
        <dbReference type="Pfam" id="PF19187"/>
    </source>
</evidence>
<evidence type="ECO:0000259" key="3">
    <source>
        <dbReference type="Pfam" id="PF25583"/>
    </source>
</evidence>
<dbReference type="STRING" id="471853.Bcav_2058"/>
<evidence type="ECO:0000313" key="4">
    <source>
        <dbReference type="EMBL" id="ACQ80313.1"/>
    </source>
</evidence>
<dbReference type="RefSeq" id="WP_015882553.1">
    <property type="nucleotide sequence ID" value="NC_012669.1"/>
</dbReference>
<dbReference type="AlphaFoldDB" id="C5C6A7"/>
<feature type="domain" description="PafC HTH" evidence="2">
    <location>
        <begin position="7"/>
        <end position="123"/>
    </location>
</feature>
<dbReference type="Pfam" id="PF19187">
    <property type="entry name" value="HTH_PafC"/>
    <property type="match status" value="1"/>
</dbReference>
<dbReference type="KEGG" id="bcv:Bcav_2058"/>
<protein>
    <recommendedName>
        <fullName evidence="6">Transcriptional regulator protein-like protein</fullName>
    </recommendedName>
</protein>